<name>A0A9P5BIG2_9HYPO</name>
<keyword evidence="5" id="KW-1185">Reference proteome</keyword>
<comment type="caution">
    <text evidence="4">The sequence shown here is derived from an EMBL/GenBank/DDBJ whole genome shotgun (WGS) entry which is preliminary data.</text>
</comment>
<evidence type="ECO:0000256" key="2">
    <source>
        <dbReference type="ARBA" id="ARBA00023043"/>
    </source>
</evidence>
<organism evidence="4 5">
    <name type="scientific">Fusarium agapanthi</name>
    <dbReference type="NCBI Taxonomy" id="1803897"/>
    <lineage>
        <taxon>Eukaryota</taxon>
        <taxon>Fungi</taxon>
        <taxon>Dikarya</taxon>
        <taxon>Ascomycota</taxon>
        <taxon>Pezizomycotina</taxon>
        <taxon>Sordariomycetes</taxon>
        <taxon>Hypocreomycetidae</taxon>
        <taxon>Hypocreales</taxon>
        <taxon>Nectriaceae</taxon>
        <taxon>Fusarium</taxon>
        <taxon>Fusarium fujikuroi species complex</taxon>
    </lineage>
</organism>
<dbReference type="SMART" id="SM00248">
    <property type="entry name" value="ANK"/>
    <property type="match status" value="5"/>
</dbReference>
<protein>
    <submittedName>
        <fullName evidence="4">Ankyrin repeat</fullName>
    </submittedName>
</protein>
<dbReference type="PROSITE" id="PS50297">
    <property type="entry name" value="ANK_REP_REGION"/>
    <property type="match status" value="1"/>
</dbReference>
<gene>
    <name evidence="4" type="ORF">FAGAP_956</name>
</gene>
<keyword evidence="2 3" id="KW-0040">ANK repeat</keyword>
<evidence type="ECO:0000256" key="1">
    <source>
        <dbReference type="ARBA" id="ARBA00022737"/>
    </source>
</evidence>
<dbReference type="AlphaFoldDB" id="A0A9P5BIG2"/>
<dbReference type="PANTHER" id="PTHR24171">
    <property type="entry name" value="ANKYRIN REPEAT DOMAIN-CONTAINING PROTEIN 39-RELATED"/>
    <property type="match status" value="1"/>
</dbReference>
<dbReference type="Pfam" id="PF12796">
    <property type="entry name" value="Ank_2"/>
    <property type="match status" value="1"/>
</dbReference>
<evidence type="ECO:0000256" key="3">
    <source>
        <dbReference type="PROSITE-ProRule" id="PRU00023"/>
    </source>
</evidence>
<feature type="repeat" description="ANK" evidence="3">
    <location>
        <begin position="95"/>
        <end position="127"/>
    </location>
</feature>
<dbReference type="EMBL" id="LUFC02000055">
    <property type="protein sequence ID" value="KAF4502800.1"/>
    <property type="molecule type" value="Genomic_DNA"/>
</dbReference>
<dbReference type="PROSITE" id="PS50088">
    <property type="entry name" value="ANK_REPEAT"/>
    <property type="match status" value="1"/>
</dbReference>
<proteinExistence type="predicted"/>
<accession>A0A9P5BIG2</accession>
<reference evidence="4" key="1">
    <citation type="submission" date="2020-01" db="EMBL/GenBank/DDBJ databases">
        <title>Identification and distribution of gene clusters putatively required for synthesis of sphingolipid metabolism inhibitors in phylogenetically diverse species of the filamentous fungus Fusarium.</title>
        <authorList>
            <person name="Kim H.-S."/>
            <person name="Busman M."/>
            <person name="Brown D.W."/>
            <person name="Divon H."/>
            <person name="Uhlig S."/>
            <person name="Proctor R.H."/>
        </authorList>
    </citation>
    <scope>NUCLEOTIDE SEQUENCE</scope>
    <source>
        <strain evidence="4">NRRL 31653</strain>
    </source>
</reference>
<evidence type="ECO:0000313" key="5">
    <source>
        <dbReference type="Proteomes" id="UP000737391"/>
    </source>
</evidence>
<keyword evidence="1" id="KW-0677">Repeat</keyword>
<dbReference type="InterPro" id="IPR036770">
    <property type="entry name" value="Ankyrin_rpt-contain_sf"/>
</dbReference>
<sequence length="447" mass="50151">MVSSSSCLYPLLSRSSQQLRPAFESQRQTLGWADAAKNDVTSHGSSSVFYAIVHCRDRHDSLRILMAAKDGGADFTKCQDARKPHPLSLYRIDSTLFSPLHLAVRRGLGDIVSYLIDQGLDIDDKKGLHVTRKTPLMEAILNHHEMTAVLIVQRGALRGLCPPDFEAFQASVREGLTHLVRFIVERNGVDVNAELGYGCTPLMLAVCHRKGLMISTLLELGAHALPTMRRFCTDNSFVSILWLLDSDSSLLSKFLNIDEALEIIFAIATERVSPAQKNQQVLALERLLKLFYRDRQILGNVMVSPASDFGDFLDVLLQTVLSVEHTDARLASLLQDWGARIQTGVFLQLSKILVSPFFTKDIQRCLRQNPGLLYCFDFVYHYSSHCPSPARGWAVRYFLRRVPNLAIRLVQELKRRDLPLTRRGVEMLDYSSLDPDRAVESGVGGLV</sequence>
<dbReference type="Gene3D" id="1.25.40.20">
    <property type="entry name" value="Ankyrin repeat-containing domain"/>
    <property type="match status" value="2"/>
</dbReference>
<dbReference type="InterPro" id="IPR002110">
    <property type="entry name" value="Ankyrin_rpt"/>
</dbReference>
<dbReference type="OrthoDB" id="341259at2759"/>
<dbReference type="Proteomes" id="UP000737391">
    <property type="component" value="Unassembled WGS sequence"/>
</dbReference>
<dbReference type="SUPFAM" id="SSF48403">
    <property type="entry name" value="Ankyrin repeat"/>
    <property type="match status" value="1"/>
</dbReference>
<evidence type="ECO:0000313" key="4">
    <source>
        <dbReference type="EMBL" id="KAF4502800.1"/>
    </source>
</evidence>